<sequence length="804" mass="85104">MEVMEVTSDDIAGPKLIRNTTPSVVAGSVGQGPAREATASPTVDEPANATASTKHAGRANDSRASINPSTSNHTAEDDKPSKPRGISKELLGVTSDGQIGTTPPATETIPVKTTAAQSASNGCKTTTIGVTVQHRPVPELCGDTHNTAEPVQVTVATKSMVGDIPEDKTVYPPQQDARHCHNGVVNIPDQRVNQKGSAASPENQSLCSNTLPARVIEADKPSEPRGVSKELLGVTSDGRIGTMPSAAETIPVKTPAAQSASNGCKTTTIRRFVCPVPEPYSYGDTGNTAELSQATVATKSTVGLTAEDMTGHPPRQDARHCQHGVVEIAERKPSASVLLSLLTSTKAGNVQRPPTASRPEETPDVPNMCRGRETPEAVDSSVALDLTVRKEPAPVVTGSRYTYERQEGSTGPYRYQTASDPVRKMCSNAATSRQAGATGEKTTPPKPSQQQIKSEPGVSTCAYVESANSSMRHSRLPDFAENAQQGGSRPQHPYPSQAQITSQTSIMSTERTATVGEPRSSVSPLDELQTFSGNVDKLASSSPPNSAAFGPPRYVPTGVAQKRYASPPLHHLNEVQTFSGNVSPSPSNAAASGPPHYNPTGAVPPLHSRHDVQTFSGAPNVGIPAGFVTRKRKGSPVEEMANVPSKRKSPCELMGNYAVQQQQGQGEKFCQEGLSSHSVCSPSTITGHVRQAVGPTQGVISDAIYKKNDMRRLQLTWESCGPVDGVPRDKAQEKFPVVIVFEQMKVALTSDFVSLFPHVTLTDFMKALGGIGLKICPCPVSVKEWFMQVGKEDAACSTVVKSRV</sequence>
<evidence type="ECO:0000256" key="1">
    <source>
        <dbReference type="SAM" id="MobiDB-lite"/>
    </source>
</evidence>
<feature type="compositionally biased region" description="Polar residues" evidence="1">
    <location>
        <begin position="95"/>
        <end position="105"/>
    </location>
</feature>
<feature type="compositionally biased region" description="Polar residues" evidence="1">
    <location>
        <begin position="62"/>
        <end position="73"/>
    </location>
</feature>
<evidence type="ECO:0000313" key="3">
    <source>
        <dbReference type="RefSeq" id="XP_019627174.1"/>
    </source>
</evidence>
<feature type="region of interest" description="Disordered" evidence="1">
    <location>
        <begin position="346"/>
        <end position="367"/>
    </location>
</feature>
<organism evidence="2 3">
    <name type="scientific">Branchiostoma belcheri</name>
    <name type="common">Amphioxus</name>
    <dbReference type="NCBI Taxonomy" id="7741"/>
    <lineage>
        <taxon>Eukaryota</taxon>
        <taxon>Metazoa</taxon>
        <taxon>Chordata</taxon>
        <taxon>Cephalochordata</taxon>
        <taxon>Leptocardii</taxon>
        <taxon>Amphioxiformes</taxon>
        <taxon>Branchiostomatidae</taxon>
        <taxon>Branchiostoma</taxon>
    </lineage>
</organism>
<feature type="region of interest" description="Disordered" evidence="1">
    <location>
        <begin position="481"/>
        <end position="526"/>
    </location>
</feature>
<reference evidence="3" key="1">
    <citation type="submission" date="2025-08" db="UniProtKB">
        <authorList>
            <consortium name="RefSeq"/>
        </authorList>
    </citation>
    <scope>IDENTIFICATION</scope>
    <source>
        <tissue evidence="3">Gonad</tissue>
    </source>
</reference>
<proteinExistence type="predicted"/>
<dbReference type="RefSeq" id="XP_019627174.1">
    <property type="nucleotide sequence ID" value="XM_019771615.1"/>
</dbReference>
<feature type="compositionally biased region" description="Polar residues" evidence="1">
    <location>
        <begin position="482"/>
        <end position="512"/>
    </location>
</feature>
<gene>
    <name evidence="3" type="primary">LOC109472040</name>
</gene>
<dbReference type="GeneID" id="109472040"/>
<dbReference type="OrthoDB" id="26491at2759"/>
<feature type="region of interest" description="Disordered" evidence="1">
    <location>
        <begin position="427"/>
        <end position="457"/>
    </location>
</feature>
<feature type="region of interest" description="Disordered" evidence="1">
    <location>
        <begin position="1"/>
        <end position="117"/>
    </location>
</feature>
<dbReference type="KEGG" id="bbel:109472040"/>
<dbReference type="Proteomes" id="UP000515135">
    <property type="component" value="Unplaced"/>
</dbReference>
<protein>
    <submittedName>
        <fullName evidence="3">Uncharacterized protein LOC109472040</fullName>
    </submittedName>
</protein>
<dbReference type="AlphaFoldDB" id="A0A6P4YZQ5"/>
<accession>A0A6P4YZQ5</accession>
<name>A0A6P4YZQ5_BRABE</name>
<evidence type="ECO:0000313" key="2">
    <source>
        <dbReference type="Proteomes" id="UP000515135"/>
    </source>
</evidence>
<keyword evidence="2" id="KW-1185">Reference proteome</keyword>